<organism evidence="1">
    <name type="scientific">Tanacetum cinerariifolium</name>
    <name type="common">Dalmatian daisy</name>
    <name type="synonym">Chrysanthemum cinerariifolium</name>
    <dbReference type="NCBI Taxonomy" id="118510"/>
    <lineage>
        <taxon>Eukaryota</taxon>
        <taxon>Viridiplantae</taxon>
        <taxon>Streptophyta</taxon>
        <taxon>Embryophyta</taxon>
        <taxon>Tracheophyta</taxon>
        <taxon>Spermatophyta</taxon>
        <taxon>Magnoliopsida</taxon>
        <taxon>eudicotyledons</taxon>
        <taxon>Gunneridae</taxon>
        <taxon>Pentapetalae</taxon>
        <taxon>asterids</taxon>
        <taxon>campanulids</taxon>
        <taxon>Asterales</taxon>
        <taxon>Asteraceae</taxon>
        <taxon>Asteroideae</taxon>
        <taxon>Anthemideae</taxon>
        <taxon>Anthemidinae</taxon>
        <taxon>Tanacetum</taxon>
    </lineage>
</organism>
<dbReference type="EMBL" id="BKCJ010009295">
    <property type="protein sequence ID" value="GEU86309.1"/>
    <property type="molecule type" value="Genomic_DNA"/>
</dbReference>
<protein>
    <submittedName>
        <fullName evidence="1">Uncharacterized protein</fullName>
    </submittedName>
</protein>
<proteinExistence type="predicted"/>
<evidence type="ECO:0000313" key="1">
    <source>
        <dbReference type="EMBL" id="GEU86309.1"/>
    </source>
</evidence>
<sequence length="149" mass="17472">MEMESQSHVASVKACYTMDFVHFALRELEIHSLLIQLRILTMILQNLSTHHHNPRHTLVSYVETIITTQAFREEQHQPENIQELLRKLLNDLQVLNGIIPERGEHAAQISTSYWKCPVFYDDDDDDDDEYSIQYREYLENSSNAITPNL</sequence>
<accession>A0A6L2NLN1</accession>
<gene>
    <name evidence="1" type="ORF">Tci_058287</name>
</gene>
<comment type="caution">
    <text evidence="1">The sequence shown here is derived from an EMBL/GenBank/DDBJ whole genome shotgun (WGS) entry which is preliminary data.</text>
</comment>
<name>A0A6L2NLN1_TANCI</name>
<reference evidence="1" key="1">
    <citation type="journal article" date="2019" name="Sci. Rep.">
        <title>Draft genome of Tanacetum cinerariifolium, the natural source of mosquito coil.</title>
        <authorList>
            <person name="Yamashiro T."/>
            <person name="Shiraishi A."/>
            <person name="Satake H."/>
            <person name="Nakayama K."/>
        </authorList>
    </citation>
    <scope>NUCLEOTIDE SEQUENCE</scope>
</reference>
<dbReference type="AlphaFoldDB" id="A0A6L2NLN1"/>